<reference evidence="2 3" key="1">
    <citation type="submission" date="2024-03" db="EMBL/GenBank/DDBJ databases">
        <title>Novel Streptomyces species of biotechnological and ecological value are a feature of Machair soil.</title>
        <authorList>
            <person name="Prole J.R."/>
            <person name="Goodfellow M."/>
            <person name="Allenby N."/>
            <person name="Ward A.C."/>
        </authorList>
    </citation>
    <scope>NUCLEOTIDE SEQUENCE [LARGE SCALE GENOMIC DNA]</scope>
    <source>
        <strain evidence="2 3">MS1.AVA.1</strain>
    </source>
</reference>
<dbReference type="Proteomes" id="UP001376459">
    <property type="component" value="Unassembled WGS sequence"/>
</dbReference>
<organism evidence="2 3">
    <name type="scientific">Streptomyces machairae</name>
    <dbReference type="NCBI Taxonomy" id="3134109"/>
    <lineage>
        <taxon>Bacteria</taxon>
        <taxon>Bacillati</taxon>
        <taxon>Actinomycetota</taxon>
        <taxon>Actinomycetes</taxon>
        <taxon>Kitasatosporales</taxon>
        <taxon>Streptomycetaceae</taxon>
        <taxon>Streptomyces</taxon>
    </lineage>
</organism>
<feature type="compositionally biased region" description="Basic and acidic residues" evidence="1">
    <location>
        <begin position="65"/>
        <end position="79"/>
    </location>
</feature>
<protein>
    <submittedName>
        <fullName evidence="2">Uncharacterized protein</fullName>
    </submittedName>
</protein>
<keyword evidence="3" id="KW-1185">Reference proteome</keyword>
<gene>
    <name evidence="2" type="ORF">WKI71_41775</name>
</gene>
<name>A0ABU8UUC5_9ACTN</name>
<proteinExistence type="predicted"/>
<dbReference type="Gene3D" id="3.40.50.720">
    <property type="entry name" value="NAD(P)-binding Rossmann-like Domain"/>
    <property type="match status" value="1"/>
</dbReference>
<evidence type="ECO:0000313" key="2">
    <source>
        <dbReference type="EMBL" id="MEJ8672499.1"/>
    </source>
</evidence>
<sequence>MARTLANEHSDLRVTRLSLERLGDPAADAQRLVRELLEPLVPAGDDQGPAAREDEIVLTSGGRFVPRERELPSGEHSEPGGDEPFALEIGAPGLSYEPVWTRSRSLTPGQAR</sequence>
<dbReference type="EMBL" id="JBBKAK010000001">
    <property type="protein sequence ID" value="MEJ8672499.1"/>
    <property type="molecule type" value="Genomic_DNA"/>
</dbReference>
<feature type="region of interest" description="Disordered" evidence="1">
    <location>
        <begin position="40"/>
        <end position="89"/>
    </location>
</feature>
<evidence type="ECO:0000256" key="1">
    <source>
        <dbReference type="SAM" id="MobiDB-lite"/>
    </source>
</evidence>
<evidence type="ECO:0000313" key="3">
    <source>
        <dbReference type="Proteomes" id="UP001376459"/>
    </source>
</evidence>
<comment type="caution">
    <text evidence="2">The sequence shown here is derived from an EMBL/GenBank/DDBJ whole genome shotgun (WGS) entry which is preliminary data.</text>
</comment>
<accession>A0ABU8UUC5</accession>